<evidence type="ECO:0000313" key="2">
    <source>
        <dbReference type="EMBL" id="KAK3059056.1"/>
    </source>
</evidence>
<name>A0AAJ0LXL7_9PEZI</name>
<comment type="similarity">
    <text evidence="1">Belongs to the FAD-binding monooxygenase family.</text>
</comment>
<proteinExistence type="inferred from homology"/>
<evidence type="ECO:0000313" key="3">
    <source>
        <dbReference type="Proteomes" id="UP001271007"/>
    </source>
</evidence>
<protein>
    <submittedName>
        <fullName evidence="2">Uncharacterized protein</fullName>
    </submittedName>
</protein>
<comment type="caution">
    <text evidence="2">The sequence shown here is derived from an EMBL/GenBank/DDBJ whole genome shotgun (WGS) entry which is preliminary data.</text>
</comment>
<gene>
    <name evidence="2" type="ORF">LTR09_000622</name>
</gene>
<dbReference type="AlphaFoldDB" id="A0AAJ0LXL7"/>
<keyword evidence="3" id="KW-1185">Reference proteome</keyword>
<dbReference type="PANTHER" id="PTHR42877:SF6">
    <property type="entry name" value="MONOOXYGENASE, PUTATIVE (AFU_ORTHOLOGUE AFUA_3G15050)-RELATED"/>
    <property type="match status" value="1"/>
</dbReference>
<dbReference type="EMBL" id="JAWDJX010000001">
    <property type="protein sequence ID" value="KAK3059056.1"/>
    <property type="molecule type" value="Genomic_DNA"/>
</dbReference>
<dbReference type="Gene3D" id="3.50.50.60">
    <property type="entry name" value="FAD/NAD(P)-binding domain"/>
    <property type="match status" value="1"/>
</dbReference>
<organism evidence="2 3">
    <name type="scientific">Extremus antarcticus</name>
    <dbReference type="NCBI Taxonomy" id="702011"/>
    <lineage>
        <taxon>Eukaryota</taxon>
        <taxon>Fungi</taxon>
        <taxon>Dikarya</taxon>
        <taxon>Ascomycota</taxon>
        <taxon>Pezizomycotina</taxon>
        <taxon>Dothideomycetes</taxon>
        <taxon>Dothideomycetidae</taxon>
        <taxon>Mycosphaerellales</taxon>
        <taxon>Extremaceae</taxon>
        <taxon>Extremus</taxon>
    </lineage>
</organism>
<evidence type="ECO:0000256" key="1">
    <source>
        <dbReference type="ARBA" id="ARBA00010139"/>
    </source>
</evidence>
<accession>A0AAJ0LXL7</accession>
<dbReference type="PANTHER" id="PTHR42877">
    <property type="entry name" value="L-ORNITHINE N(5)-MONOOXYGENASE-RELATED"/>
    <property type="match status" value="1"/>
</dbReference>
<dbReference type="InterPro" id="IPR051209">
    <property type="entry name" value="FAD-bind_Monooxygenase_sf"/>
</dbReference>
<dbReference type="Proteomes" id="UP001271007">
    <property type="component" value="Unassembled WGS sequence"/>
</dbReference>
<sequence>MLRKISSQGIRTMTPSKEAADDFVEYCDAYFPHTNLAKKCASWSNSGIPGSRIHGHWPGSAAHMNHVRREPRWEDFEYTYVRPKNRFAYFGNGWTNKERDAQSDMAPYLKRENDNDLRDLHERWWDL</sequence>
<dbReference type="InterPro" id="IPR036188">
    <property type="entry name" value="FAD/NAD-bd_sf"/>
</dbReference>
<reference evidence="2" key="1">
    <citation type="submission" date="2023-04" db="EMBL/GenBank/DDBJ databases">
        <title>Black Yeasts Isolated from many extreme environments.</title>
        <authorList>
            <person name="Coleine C."/>
            <person name="Stajich J.E."/>
            <person name="Selbmann L."/>
        </authorList>
    </citation>
    <scope>NUCLEOTIDE SEQUENCE</scope>
    <source>
        <strain evidence="2">CCFEE 5312</strain>
    </source>
</reference>